<protein>
    <submittedName>
        <fullName evidence="1">Uncharacterized protein</fullName>
    </submittedName>
</protein>
<reference evidence="1 2" key="1">
    <citation type="submission" date="2019-11" db="EMBL/GenBank/DDBJ databases">
        <authorList>
            <person name="Ay H."/>
        </authorList>
    </citation>
    <scope>NUCLEOTIDE SEQUENCE [LARGE SCALE GENOMIC DNA]</scope>
    <source>
        <strain evidence="1 2">BG9H</strain>
    </source>
</reference>
<dbReference type="Proteomes" id="UP001197114">
    <property type="component" value="Unassembled WGS sequence"/>
</dbReference>
<dbReference type="RefSeq" id="WP_219689362.1">
    <property type="nucleotide sequence ID" value="NZ_WMBF01000147.1"/>
</dbReference>
<proteinExistence type="predicted"/>
<name>A0ABS6YNF2_9ACTN</name>
<organism evidence="1 2">
    <name type="scientific">Streptomyces anatolicus</name>
    <dbReference type="NCBI Taxonomy" id="2675858"/>
    <lineage>
        <taxon>Bacteria</taxon>
        <taxon>Bacillati</taxon>
        <taxon>Actinomycetota</taxon>
        <taxon>Actinomycetes</taxon>
        <taxon>Kitasatosporales</taxon>
        <taxon>Streptomycetaceae</taxon>
        <taxon>Streptomyces</taxon>
    </lineage>
</organism>
<evidence type="ECO:0000313" key="2">
    <source>
        <dbReference type="Proteomes" id="UP001197114"/>
    </source>
</evidence>
<comment type="caution">
    <text evidence="1">The sequence shown here is derived from an EMBL/GenBank/DDBJ whole genome shotgun (WGS) entry which is preliminary data.</text>
</comment>
<sequence length="68" mass="6979">MSTQLLVPEALPAATAAETTTVAALMAETEAPFSAAPAYAQPASGLALFLLVTSPPGEPKEPREKRAK</sequence>
<evidence type="ECO:0000313" key="1">
    <source>
        <dbReference type="EMBL" id="MBW5422958.1"/>
    </source>
</evidence>
<dbReference type="EMBL" id="WMBF01000147">
    <property type="protein sequence ID" value="MBW5422958.1"/>
    <property type="molecule type" value="Genomic_DNA"/>
</dbReference>
<keyword evidence="2" id="KW-1185">Reference proteome</keyword>
<gene>
    <name evidence="1" type="ORF">GKQ77_15525</name>
</gene>
<accession>A0ABS6YNF2</accession>